<feature type="domain" description="Peptidase C39-like" evidence="3">
    <location>
        <begin position="555"/>
        <end position="688"/>
    </location>
</feature>
<proteinExistence type="predicted"/>
<gene>
    <name evidence="4" type="ORF">C4K46_05875</name>
</gene>
<evidence type="ECO:0000313" key="5">
    <source>
        <dbReference type="Proteomes" id="UP001519296"/>
    </source>
</evidence>
<dbReference type="InterPro" id="IPR039564">
    <property type="entry name" value="Peptidase_C39-like"/>
</dbReference>
<organism evidence="4 5">
    <name type="scientific">Streptococcus oricebi</name>
    <dbReference type="NCBI Taxonomy" id="1547447"/>
    <lineage>
        <taxon>Bacteria</taxon>
        <taxon>Bacillati</taxon>
        <taxon>Bacillota</taxon>
        <taxon>Bacilli</taxon>
        <taxon>Lactobacillales</taxon>
        <taxon>Streptococcaceae</taxon>
        <taxon>Streptococcus</taxon>
    </lineage>
</organism>
<sequence>MKKHRLIYLASTAVLLGIGSYQVKADEFTEHPLESDLNREENQEEGLGLTKQEVSQEVKEQIQQDLADKEQVATQSDEENNTKAGLEQSPVKENQLRDKEETVLDSQIENQTEDNLTPKEKEKYDSQPLAPHDKTPEGHLSIENQDNNAGTYDVIVSQVYSPKGVKEVLLPTWSDKDGQDDLIWYTASQQANGNYKVTIKARNHKFSTGSYHSHLYYIQEDNTQIGIGSTSTQVSIGRPKGKIEVRNQDDQAGTFELLVTEISSPKGVKEVLLPTWSDKNGQDDLIWYKANQQADGSYLAKVSLRDHKFSTGVYHSHLYYIQENGSMVGVNSTSAEISLAPAQGKIEIQNQDNQLGTFDILITNISNPKGIREVLLPTWSKVNGQDDLVWYKASQQADGSYLAKVRARDHKYTSGEYSVHLYYVQEDGTTVGVGSTSLDVQIDKEHIKPTGNILIQNNNPKTGIFDVLITNISNPKGVKEVYIPVWSTIKGQDDLVWYQANRQNDGSYKITVKASDHKNSVGEYQLHLYYVQDDGSKVGVGSTTVQVSKATYTTPYFSQRDGRWAGRVYGIGNMDAAGCVPTTLAMVISGIRGETVLPTTVADYLYHQTNTFNKFGFGTSSRGIVLAANNWGLTTEVLGTDMAIRDALESGHHVLGAVGTSIFASYPITHELVLKGYDNGKTYVMDPYNSRNNGWYSLSYLSSVRSTDPTDNTEGSPFIAIKG</sequence>
<keyword evidence="2" id="KW-0732">Signal</keyword>
<accession>A0ABS5B3Q9</accession>
<feature type="region of interest" description="Disordered" evidence="1">
    <location>
        <begin position="31"/>
        <end position="146"/>
    </location>
</feature>
<dbReference type="Pfam" id="PF08481">
    <property type="entry name" value="GBS_Bsp-like"/>
    <property type="match status" value="4"/>
</dbReference>
<comment type="caution">
    <text evidence="4">The sequence shown here is derived from an EMBL/GenBank/DDBJ whole genome shotgun (WGS) entry which is preliminary data.</text>
</comment>
<feature type="signal peptide" evidence="2">
    <location>
        <begin position="1"/>
        <end position="25"/>
    </location>
</feature>
<feature type="compositionally biased region" description="Basic and acidic residues" evidence="1">
    <location>
        <begin position="116"/>
        <end position="137"/>
    </location>
</feature>
<dbReference type="Gene3D" id="2.60.40.3760">
    <property type="match status" value="4"/>
</dbReference>
<evidence type="ECO:0000313" key="4">
    <source>
        <dbReference type="EMBL" id="MBP2623467.1"/>
    </source>
</evidence>
<dbReference type="Proteomes" id="UP001519296">
    <property type="component" value="Unassembled WGS sequence"/>
</dbReference>
<feature type="compositionally biased region" description="Basic and acidic residues" evidence="1">
    <location>
        <begin position="54"/>
        <end position="71"/>
    </location>
</feature>
<dbReference type="Pfam" id="PF13529">
    <property type="entry name" value="Peptidase_C39_2"/>
    <property type="match status" value="1"/>
</dbReference>
<evidence type="ECO:0000256" key="2">
    <source>
        <dbReference type="SAM" id="SignalP"/>
    </source>
</evidence>
<evidence type="ECO:0000256" key="1">
    <source>
        <dbReference type="SAM" id="MobiDB-lite"/>
    </source>
</evidence>
<feature type="compositionally biased region" description="Polar residues" evidence="1">
    <location>
        <begin position="104"/>
        <end position="115"/>
    </location>
</feature>
<protein>
    <submittedName>
        <fullName evidence="4">N-acetylmuramidase</fullName>
    </submittedName>
</protein>
<keyword evidence="5" id="KW-1185">Reference proteome</keyword>
<dbReference type="InterPro" id="IPR013688">
    <property type="entry name" value="GBS_Bsp-like"/>
</dbReference>
<feature type="chain" id="PRO_5046032032" evidence="2">
    <location>
        <begin position="26"/>
        <end position="723"/>
    </location>
</feature>
<feature type="compositionally biased region" description="Basic and acidic residues" evidence="1">
    <location>
        <begin position="31"/>
        <end position="41"/>
    </location>
</feature>
<dbReference type="RefSeq" id="WP_209627965.1">
    <property type="nucleotide sequence ID" value="NZ_PRDG01000003.1"/>
</dbReference>
<evidence type="ECO:0000259" key="3">
    <source>
        <dbReference type="Pfam" id="PF13529"/>
    </source>
</evidence>
<dbReference type="EMBL" id="PRDG01000003">
    <property type="protein sequence ID" value="MBP2623467.1"/>
    <property type="molecule type" value="Genomic_DNA"/>
</dbReference>
<reference evidence="4 5" key="1">
    <citation type="submission" date="2018-02" db="EMBL/GenBank/DDBJ databases">
        <title>Draft genome sequence of Streptococcus oricebi CCUG 70868T type strain.</title>
        <authorList>
            <person name="Mendez V."/>
            <person name="Salva-Serra F."/>
            <person name="Jaen-Luchoro D."/>
            <person name="Gonzales-Siles L."/>
            <person name="Karlsson R."/>
            <person name="Engstrom-Jakobsson H."/>
            <person name="Busquets A."/>
            <person name="Gomila M."/>
            <person name="Pineiro-Iglesias B."/>
            <person name="Bennasar-Figueras A."/>
            <person name="Seeger M."/>
            <person name="Moore E."/>
        </authorList>
    </citation>
    <scope>NUCLEOTIDE SEQUENCE [LARGE SCALE GENOMIC DNA]</scope>
    <source>
        <strain evidence="4 5">CCUG 70868</strain>
    </source>
</reference>
<dbReference type="Gene3D" id="3.90.70.10">
    <property type="entry name" value="Cysteine proteinases"/>
    <property type="match status" value="1"/>
</dbReference>
<name>A0ABS5B3Q9_9STRE</name>